<sequence>MPHALVDSQVRYVHEWLTEWGGSEDVTRAMLQALPGAALHATIDFLSEANRAKFGGVPIRTTFLQQAPWARTRFWNYLPVTPLAVETHDLRGADVIVSSSHAFAKGVLTTAEQMHVSYVHSPMRYAWDLHHEYLADYRLDRGAKGLLARYMFHRLRQWDRQTANNVDLFLANSRHVQRRIWRTYRRVAQVLYPPVSVSRFRYEPAKGDHYVTVSRLVSYKRIDLLLAAFRAMPSRKLVVVGDGPEMPRLRAMCPPNVQLMGFQDDAVVQEQMGSARAFLFAAHEDFGISPVEAQACGTPVIAYGVGGSRETVRDLRTEVRPTGLLFDEQTPAALQAAVEAFDGAAVDPRDCRRWAEGFDEAVFRDRFRAIVEQAWSAWRRDPSSVEAALVPGGGLQSPPRELLA</sequence>
<dbReference type="InterPro" id="IPR050194">
    <property type="entry name" value="Glycosyltransferase_grp1"/>
</dbReference>
<dbReference type="Gene3D" id="3.40.50.2000">
    <property type="entry name" value="Glycogen Phosphorylase B"/>
    <property type="match status" value="2"/>
</dbReference>
<dbReference type="Proteomes" id="UP000608513">
    <property type="component" value="Unassembled WGS sequence"/>
</dbReference>
<evidence type="ECO:0000313" key="2">
    <source>
        <dbReference type="EMBL" id="MBC5782798.1"/>
    </source>
</evidence>
<name>A0A923MPD9_9BURK</name>
<dbReference type="PANTHER" id="PTHR45947">
    <property type="entry name" value="SULFOQUINOVOSYL TRANSFERASE SQD2"/>
    <property type="match status" value="1"/>
</dbReference>
<accession>A0A923MPD9</accession>
<dbReference type="Pfam" id="PF00534">
    <property type="entry name" value="Glycos_transf_1"/>
    <property type="match status" value="1"/>
</dbReference>
<feature type="domain" description="Glycosyl transferase family 1" evidence="1">
    <location>
        <begin position="208"/>
        <end position="340"/>
    </location>
</feature>
<evidence type="ECO:0000313" key="3">
    <source>
        <dbReference type="Proteomes" id="UP000608513"/>
    </source>
</evidence>
<dbReference type="PANTHER" id="PTHR45947:SF3">
    <property type="entry name" value="SULFOQUINOVOSYL TRANSFERASE SQD2"/>
    <property type="match status" value="1"/>
</dbReference>
<dbReference type="GO" id="GO:0016757">
    <property type="term" value="F:glycosyltransferase activity"/>
    <property type="evidence" value="ECO:0007669"/>
    <property type="project" value="InterPro"/>
</dbReference>
<dbReference type="SUPFAM" id="SSF53756">
    <property type="entry name" value="UDP-Glycosyltransferase/glycogen phosphorylase"/>
    <property type="match status" value="1"/>
</dbReference>
<gene>
    <name evidence="2" type="ORF">H8N03_07555</name>
</gene>
<proteinExistence type="predicted"/>
<dbReference type="RefSeq" id="WP_187075545.1">
    <property type="nucleotide sequence ID" value="NZ_JACORT010000002.1"/>
</dbReference>
<dbReference type="InterPro" id="IPR001296">
    <property type="entry name" value="Glyco_trans_1"/>
</dbReference>
<keyword evidence="3" id="KW-1185">Reference proteome</keyword>
<dbReference type="AlphaFoldDB" id="A0A923MPD9"/>
<reference evidence="2" key="1">
    <citation type="submission" date="2020-08" db="EMBL/GenBank/DDBJ databases">
        <title>Ramlibacter sp. USB13 16S ribosomal RNA gene genome sequencing and assembly.</title>
        <authorList>
            <person name="Kang M."/>
        </authorList>
    </citation>
    <scope>NUCLEOTIDE SEQUENCE</scope>
    <source>
        <strain evidence="2">USB13</strain>
    </source>
</reference>
<evidence type="ECO:0000259" key="1">
    <source>
        <dbReference type="Pfam" id="PF00534"/>
    </source>
</evidence>
<organism evidence="2 3">
    <name type="scientific">Ramlibacter cellulosilyticus</name>
    <dbReference type="NCBI Taxonomy" id="2764187"/>
    <lineage>
        <taxon>Bacteria</taxon>
        <taxon>Pseudomonadati</taxon>
        <taxon>Pseudomonadota</taxon>
        <taxon>Betaproteobacteria</taxon>
        <taxon>Burkholderiales</taxon>
        <taxon>Comamonadaceae</taxon>
        <taxon>Ramlibacter</taxon>
    </lineage>
</organism>
<dbReference type="EMBL" id="JACORT010000002">
    <property type="protein sequence ID" value="MBC5782798.1"/>
    <property type="molecule type" value="Genomic_DNA"/>
</dbReference>
<comment type="caution">
    <text evidence="2">The sequence shown here is derived from an EMBL/GenBank/DDBJ whole genome shotgun (WGS) entry which is preliminary data.</text>
</comment>
<protein>
    <submittedName>
        <fullName evidence="2">Glycosyltransferase</fullName>
    </submittedName>
</protein>